<keyword evidence="1" id="KW-0472">Membrane</keyword>
<keyword evidence="1" id="KW-1133">Transmembrane helix</keyword>
<dbReference type="SUPFAM" id="SSF50978">
    <property type="entry name" value="WD40 repeat-like"/>
    <property type="match status" value="1"/>
</dbReference>
<reference evidence="2" key="2">
    <citation type="submission" date="2013-04" db="UniProtKB">
        <authorList>
            <consortium name="EnsemblPlants"/>
        </authorList>
    </citation>
    <scope>IDENTIFICATION</scope>
</reference>
<dbReference type="GO" id="GO:0046527">
    <property type="term" value="F:glucosyltransferase activity"/>
    <property type="evidence" value="ECO:0007669"/>
    <property type="project" value="TreeGrafter"/>
</dbReference>
<name>J3M5S2_ORYBR</name>
<proteinExistence type="predicted"/>
<evidence type="ECO:0000313" key="2">
    <source>
        <dbReference type="EnsemblPlants" id="OB05G19460.1"/>
    </source>
</evidence>
<feature type="transmembrane region" description="Helical" evidence="1">
    <location>
        <begin position="168"/>
        <end position="192"/>
    </location>
</feature>
<accession>J3M5S2</accession>
<dbReference type="AlphaFoldDB" id="J3M5S2"/>
<dbReference type="eggNOG" id="KOG0916">
    <property type="taxonomic scope" value="Eukaryota"/>
</dbReference>
<dbReference type="Proteomes" id="UP000006038">
    <property type="component" value="Chromosome 5"/>
</dbReference>
<dbReference type="STRING" id="4533.J3M5S2"/>
<sequence length="299" mass="32776">MASGHEDGIIILSDLSSSRCVSALLGHNCSVWFSETCELCYGSSNILKLWSYQNCSKMVLPGGLIPLCSQVMDDSIFIVITIPIGGMGLLNVKDQSSLCLLFGLTLPSFSLALEEGGAGVQGVGAGGGGREGEAPYQDPPPLALGPCHLPLLPLHALSHQGMFCLSKYVVVVALYLTSNVIGMALFLVPAIYNILDNSLVKQNYSYYFEIKPLVEPTREIMKVNVNKYEWHELFPQGASYSLHPFALNSVYFYGHTDVVFCTIFGGKVERHDPTNFALVWNQIINSFHSEDLISNRFIQ</sequence>
<reference evidence="2" key="1">
    <citation type="journal article" date="2013" name="Nat. Commun.">
        <title>Whole-genome sequencing of Oryza brachyantha reveals mechanisms underlying Oryza genome evolution.</title>
        <authorList>
            <person name="Chen J."/>
            <person name="Huang Q."/>
            <person name="Gao D."/>
            <person name="Wang J."/>
            <person name="Lang Y."/>
            <person name="Liu T."/>
            <person name="Li B."/>
            <person name="Bai Z."/>
            <person name="Luis Goicoechea J."/>
            <person name="Liang C."/>
            <person name="Chen C."/>
            <person name="Zhang W."/>
            <person name="Sun S."/>
            <person name="Liao Y."/>
            <person name="Zhang X."/>
            <person name="Yang L."/>
            <person name="Song C."/>
            <person name="Wang M."/>
            <person name="Shi J."/>
            <person name="Liu G."/>
            <person name="Liu J."/>
            <person name="Zhou H."/>
            <person name="Zhou W."/>
            <person name="Yu Q."/>
            <person name="An N."/>
            <person name="Chen Y."/>
            <person name="Cai Q."/>
            <person name="Wang B."/>
            <person name="Liu B."/>
            <person name="Min J."/>
            <person name="Huang Y."/>
            <person name="Wu H."/>
            <person name="Li Z."/>
            <person name="Zhang Y."/>
            <person name="Yin Y."/>
            <person name="Song W."/>
            <person name="Jiang J."/>
            <person name="Jackson S.A."/>
            <person name="Wing R.A."/>
            <person name="Wang J."/>
            <person name="Chen M."/>
        </authorList>
    </citation>
    <scope>NUCLEOTIDE SEQUENCE [LARGE SCALE GENOMIC DNA]</scope>
    <source>
        <strain evidence="2">cv. IRGC 101232</strain>
    </source>
</reference>
<dbReference type="EnsemblPlants" id="OB05G19460.1">
    <property type="protein sequence ID" value="OB05G19460.1"/>
    <property type="gene ID" value="OB05G19460"/>
</dbReference>
<dbReference type="HOGENOM" id="CLU_931822_0_0_1"/>
<dbReference type="Gramene" id="OB05G19460.1">
    <property type="protein sequence ID" value="OB05G19460.1"/>
    <property type="gene ID" value="OB05G19460"/>
</dbReference>
<evidence type="ECO:0000313" key="3">
    <source>
        <dbReference type="Proteomes" id="UP000006038"/>
    </source>
</evidence>
<organism evidence="2">
    <name type="scientific">Oryza brachyantha</name>
    <name type="common">malo sina</name>
    <dbReference type="NCBI Taxonomy" id="4533"/>
    <lineage>
        <taxon>Eukaryota</taxon>
        <taxon>Viridiplantae</taxon>
        <taxon>Streptophyta</taxon>
        <taxon>Embryophyta</taxon>
        <taxon>Tracheophyta</taxon>
        <taxon>Spermatophyta</taxon>
        <taxon>Magnoliopsida</taxon>
        <taxon>Liliopsida</taxon>
        <taxon>Poales</taxon>
        <taxon>Poaceae</taxon>
        <taxon>BOP clade</taxon>
        <taxon>Oryzoideae</taxon>
        <taxon>Oryzeae</taxon>
        <taxon>Oryzinae</taxon>
        <taxon>Oryza</taxon>
    </lineage>
</organism>
<dbReference type="GO" id="GO:0005886">
    <property type="term" value="C:plasma membrane"/>
    <property type="evidence" value="ECO:0007669"/>
    <property type="project" value="TreeGrafter"/>
</dbReference>
<dbReference type="PANTHER" id="PTHR12741:SF22">
    <property type="entry name" value="CALLOSE SYNTHASE 8-RELATED"/>
    <property type="match status" value="1"/>
</dbReference>
<keyword evidence="3" id="KW-1185">Reference proteome</keyword>
<protein>
    <submittedName>
        <fullName evidence="2">Uncharacterized protein</fullName>
    </submittedName>
</protein>
<keyword evidence="1" id="KW-0812">Transmembrane</keyword>
<dbReference type="PANTHER" id="PTHR12741">
    <property type="entry name" value="LYST-INTERACTING PROTEIN LIP5 DOPAMINE RESPONSIVE PROTEIN DRG-1"/>
    <property type="match status" value="1"/>
</dbReference>
<evidence type="ECO:0000256" key="1">
    <source>
        <dbReference type="SAM" id="Phobius"/>
    </source>
</evidence>
<dbReference type="InterPro" id="IPR036322">
    <property type="entry name" value="WD40_repeat_dom_sf"/>
</dbReference>